<dbReference type="SFLD" id="SFLDG00363">
    <property type="entry name" value="AMPS_(cytGST):_Alpha-__Mu-__Pi"/>
    <property type="match status" value="1"/>
</dbReference>
<dbReference type="GO" id="GO:0006749">
    <property type="term" value="P:glutathione metabolic process"/>
    <property type="evidence" value="ECO:0007669"/>
    <property type="project" value="TreeGrafter"/>
</dbReference>
<dbReference type="InterPro" id="IPR004045">
    <property type="entry name" value="Glutathione_S-Trfase_N"/>
</dbReference>
<dbReference type="InterPro" id="IPR040079">
    <property type="entry name" value="Glutathione_S-Trfase"/>
</dbReference>
<dbReference type="CDD" id="cd03039">
    <property type="entry name" value="GST_N_Sigma_like"/>
    <property type="match status" value="1"/>
</dbReference>
<feature type="domain" description="GST C-terminal" evidence="7">
    <location>
        <begin position="99"/>
        <end position="224"/>
    </location>
</feature>
<dbReference type="CDD" id="cd03192">
    <property type="entry name" value="GST_C_Sigma_like"/>
    <property type="match status" value="1"/>
</dbReference>
<dbReference type="PROSITE" id="PS50404">
    <property type="entry name" value="GST_NTER"/>
    <property type="match status" value="1"/>
</dbReference>
<keyword evidence="3" id="KW-0808">Transferase</keyword>
<comment type="subunit">
    <text evidence="1">Homodimer.</text>
</comment>
<evidence type="ECO:0000256" key="4">
    <source>
        <dbReference type="ARBA" id="ARBA00038317"/>
    </source>
</evidence>
<evidence type="ECO:0000259" key="6">
    <source>
        <dbReference type="PROSITE" id="PS50404"/>
    </source>
</evidence>
<gene>
    <name evidence="8" type="ORF">PIBRA_LOCUS6592</name>
</gene>
<comment type="catalytic activity">
    <reaction evidence="5">
        <text>RX + glutathione = an S-substituted glutathione + a halide anion + H(+)</text>
        <dbReference type="Rhea" id="RHEA:16437"/>
        <dbReference type="ChEBI" id="CHEBI:15378"/>
        <dbReference type="ChEBI" id="CHEBI:16042"/>
        <dbReference type="ChEBI" id="CHEBI:17792"/>
        <dbReference type="ChEBI" id="CHEBI:57925"/>
        <dbReference type="ChEBI" id="CHEBI:90779"/>
        <dbReference type="EC" id="2.5.1.18"/>
    </reaction>
</comment>
<evidence type="ECO:0000256" key="2">
    <source>
        <dbReference type="ARBA" id="ARBA00012452"/>
    </source>
</evidence>
<dbReference type="PANTHER" id="PTHR11571">
    <property type="entry name" value="GLUTATHIONE S-TRANSFERASE"/>
    <property type="match status" value="1"/>
</dbReference>
<dbReference type="AlphaFoldDB" id="A0A9P0XCH7"/>
<dbReference type="InterPro" id="IPR050213">
    <property type="entry name" value="GST_superfamily"/>
</dbReference>
<dbReference type="SFLD" id="SFLDS00019">
    <property type="entry name" value="Glutathione_Transferase_(cytos"/>
    <property type="match status" value="1"/>
</dbReference>
<evidence type="ECO:0000313" key="9">
    <source>
        <dbReference type="Proteomes" id="UP001152562"/>
    </source>
</evidence>
<dbReference type="FunFam" id="1.20.1050.10:FF:000030">
    <property type="entry name" value="Glutathione S-transferase S1"/>
    <property type="match status" value="1"/>
</dbReference>
<dbReference type="Gene3D" id="1.20.1050.10">
    <property type="match status" value="1"/>
</dbReference>
<keyword evidence="9" id="KW-1185">Reference proteome</keyword>
<evidence type="ECO:0000256" key="1">
    <source>
        <dbReference type="ARBA" id="ARBA00011738"/>
    </source>
</evidence>
<comment type="similarity">
    <text evidence="4">Belongs to the GST superfamily. Sigma family.</text>
</comment>
<dbReference type="GO" id="GO:0004364">
    <property type="term" value="F:glutathione transferase activity"/>
    <property type="evidence" value="ECO:0007669"/>
    <property type="project" value="UniProtKB-EC"/>
</dbReference>
<dbReference type="PROSITE" id="PS50405">
    <property type="entry name" value="GST_CTER"/>
    <property type="match status" value="1"/>
</dbReference>
<dbReference type="InterPro" id="IPR036282">
    <property type="entry name" value="Glutathione-S-Trfase_C_sf"/>
</dbReference>
<dbReference type="EC" id="2.5.1.18" evidence="2"/>
<evidence type="ECO:0000313" key="8">
    <source>
        <dbReference type="EMBL" id="CAH4029895.1"/>
    </source>
</evidence>
<dbReference type="InterPro" id="IPR004046">
    <property type="entry name" value="GST_C"/>
</dbReference>
<dbReference type="EMBL" id="CALOZG010000010">
    <property type="protein sequence ID" value="CAH4029895.1"/>
    <property type="molecule type" value="Genomic_DNA"/>
</dbReference>
<proteinExistence type="inferred from homology"/>
<dbReference type="Pfam" id="PF02798">
    <property type="entry name" value="GST_N"/>
    <property type="match status" value="1"/>
</dbReference>
<dbReference type="SUPFAM" id="SSF47616">
    <property type="entry name" value="GST C-terminal domain-like"/>
    <property type="match status" value="1"/>
</dbReference>
<evidence type="ECO:0000259" key="7">
    <source>
        <dbReference type="PROSITE" id="PS50405"/>
    </source>
</evidence>
<dbReference type="SFLD" id="SFLDG01205">
    <property type="entry name" value="AMPS.1"/>
    <property type="match status" value="1"/>
</dbReference>
<reference evidence="8" key="1">
    <citation type="submission" date="2022-05" db="EMBL/GenBank/DDBJ databases">
        <authorList>
            <person name="Okamura Y."/>
        </authorList>
    </citation>
    <scope>NUCLEOTIDE SEQUENCE</scope>
</reference>
<dbReference type="Pfam" id="PF14497">
    <property type="entry name" value="GST_C_3"/>
    <property type="match status" value="1"/>
</dbReference>
<dbReference type="SUPFAM" id="SSF52833">
    <property type="entry name" value="Thioredoxin-like"/>
    <property type="match status" value="1"/>
</dbReference>
<evidence type="ECO:0000256" key="5">
    <source>
        <dbReference type="ARBA" id="ARBA00047960"/>
    </source>
</evidence>
<evidence type="ECO:0000256" key="3">
    <source>
        <dbReference type="ARBA" id="ARBA00022679"/>
    </source>
</evidence>
<dbReference type="PANTHER" id="PTHR11571:SF224">
    <property type="entry name" value="HEMATOPOIETIC PROSTAGLANDIN D SYNTHASE"/>
    <property type="match status" value="1"/>
</dbReference>
<protein>
    <recommendedName>
        <fullName evidence="2">glutathione transferase</fullName>
        <ecNumber evidence="2">2.5.1.18</ecNumber>
    </recommendedName>
</protein>
<feature type="domain" description="GST N-terminal" evidence="6">
    <location>
        <begin position="20"/>
        <end position="97"/>
    </location>
</feature>
<comment type="caution">
    <text evidence="8">The sequence shown here is derived from an EMBL/GenBank/DDBJ whole genome shotgun (WGS) entry which is preliminary data.</text>
</comment>
<dbReference type="InterPro" id="IPR010987">
    <property type="entry name" value="Glutathione-S-Trfase_C-like"/>
</dbReference>
<name>A0A9P0XCH7_PIEBR</name>
<organism evidence="8 9">
    <name type="scientific">Pieris brassicae</name>
    <name type="common">White butterfly</name>
    <name type="synonym">Large white butterfly</name>
    <dbReference type="NCBI Taxonomy" id="7116"/>
    <lineage>
        <taxon>Eukaryota</taxon>
        <taxon>Metazoa</taxon>
        <taxon>Ecdysozoa</taxon>
        <taxon>Arthropoda</taxon>
        <taxon>Hexapoda</taxon>
        <taxon>Insecta</taxon>
        <taxon>Pterygota</taxon>
        <taxon>Neoptera</taxon>
        <taxon>Endopterygota</taxon>
        <taxon>Lepidoptera</taxon>
        <taxon>Glossata</taxon>
        <taxon>Ditrysia</taxon>
        <taxon>Papilionoidea</taxon>
        <taxon>Pieridae</taxon>
        <taxon>Pierinae</taxon>
        <taxon>Pieris</taxon>
    </lineage>
</organism>
<dbReference type="Proteomes" id="UP001152562">
    <property type="component" value="Unassembled WGS sequence"/>
</dbReference>
<dbReference type="Gene3D" id="3.40.30.10">
    <property type="entry name" value="Glutaredoxin"/>
    <property type="match status" value="1"/>
</dbReference>
<dbReference type="InterPro" id="IPR036249">
    <property type="entry name" value="Thioredoxin-like_sf"/>
</dbReference>
<sequence length="224" mass="25721">MRNLILRINIRTEITSKSMENVTLSYFPFKGLGEGIRMLLTYGGQKFEDKRIPWEQWPEFKPKTPFGQMPMLQANGKTYSQTLAVARFLGRKYGLAGENLDEAFEIDQNMDFFTEIRVKSSTPMFEQDPEVKKKLKENLEKNYLPGALKQLNEIIGKNNGHIANGKLSWGDFVIAGVYDALKNMLFQMPDMDEKFPHIKKLKDNVVSLPKVKEYVATASPKTEM</sequence>
<accession>A0A9P0XCH7</accession>